<dbReference type="AlphaFoldDB" id="A0A5J5G4M3"/>
<dbReference type="EMBL" id="VYKJ01000002">
    <property type="protein sequence ID" value="KAA9001882.1"/>
    <property type="molecule type" value="Genomic_DNA"/>
</dbReference>
<comment type="caution">
    <text evidence="1">The sequence shown here is derived from an EMBL/GenBank/DDBJ whole genome shotgun (WGS) entry which is preliminary data.</text>
</comment>
<sequence length="1257" mass="137548">MATSRAGSHAGRGFRYQDAAGVWLAIRCWANELPYGAVIPEGKDDYELSSTIGSALVQVKSRRDHLGPFPVAVAVGFIRALWARVENAAFHTNLILVLEHPVAEGPVVDHLLAEHPALVSTLQDDPQWAALAARTQIWIAPNPFEAAVASIHCTMPCSDLAAQIHYGELLKQIAALADKNGLVRDGRFEGLGISDVETTLRRIEPALDMVGMESALRDGYCDVVDFLTPFNDPSFYQGVNTRPGHLAAGLVAERPNARHEVLSALESAGAALIVGLSGAGKSALMWETARASRHTTRWFEMRRGDAANVHLLIQFTRALRAFPDAPVGFVFDDVGGRFSQLWNALLKEVTVGSGILLLGSIREEDTLMLASRSRAREVRPLMEEAVAEKIWRQLVEQGQTNWAGWREPWAKSGGLLLEYTHILTRGERLKSILAEQIDQRLRESRDEELAVLSVTALAGAAGAAVDVSRLPKVLGIEQGALTRALRRLIDEHLVSTPVDGQLKGLHQLRSKTLFELCHTHLLQTPSHAAISTALTVNDDSLSSFVSYVSVHIPDAATSLIETLVTRLEKELSPVALNGCLFGLGQAHIETTLSAWIPQARVIGVEPTLITLAVMFVVAGQNTSIIPFPERLQKAMGELRVRSATDPRQVLLSALSPDTINALVVRADTPRLCTFMGTLVGMDIPDSIRAALSNLRPDFDAINLSNAAELLGAARLIDPQIAIFWGADDVRERLLARLTTEIPWTDKIEVEAPTGGRLLRSRIFHVAPSVQSNVHEEVVQLCELLLGLDPTAAVVAVDAIAADNLPSGLSEYAVATKRIHRENLPTKALPEWNKRWIAAAAKLVGTESYSAYLQRAYALLEQLMPVLERIVDCVLRGKVPPPKILDRFGEVFEGACNLTSPQEGLSTGEAPEQHVKPLQNLLHSCSADLVRRFNQLPEGYGAFVIWTGDLLKNVWEARSEPWSIVGMDPEPLLMRLENTLASLRLLAAEAGSESSHPTKMWIAKTRKAQLGNALRLAKVEAEQQLKTRSGRYLRQTEARLQASGIELTLYTRPDWKSLLPWPNVELLAVVDLETPADWLIWFNEHAAQIRADVGESRQMWIIPRIAGFAISKLTVGGISSFFSSPHSVDDWLDTLSIPQLDDALVRAAQPIIDLIIELDGLRYFRLGGDKRPILEQTVRQTDEHKLEMALLAFDASSAGTSVHNLLRMLSDDVASGAVNLARDIAALTHGRLAPGAEILVNIQNALLAQDIANAISNQ</sequence>
<gene>
    <name evidence="1" type="ORF">FJU30_06255</name>
</gene>
<evidence type="ECO:0000313" key="2">
    <source>
        <dbReference type="Proteomes" id="UP000335415"/>
    </source>
</evidence>
<keyword evidence="2" id="KW-1185">Reference proteome</keyword>
<name>A0A5J5G4M3_9GAMM</name>
<protein>
    <submittedName>
        <fullName evidence="1">Uncharacterized protein</fullName>
    </submittedName>
</protein>
<dbReference type="Proteomes" id="UP000335415">
    <property type="component" value="Unassembled WGS sequence"/>
</dbReference>
<evidence type="ECO:0000313" key="1">
    <source>
        <dbReference type="EMBL" id="KAA9001882.1"/>
    </source>
</evidence>
<dbReference type="SUPFAM" id="SSF52540">
    <property type="entry name" value="P-loop containing nucleoside triphosphate hydrolases"/>
    <property type="match status" value="1"/>
</dbReference>
<proteinExistence type="predicted"/>
<dbReference type="OrthoDB" id="3880322at2"/>
<reference evidence="1 2" key="1">
    <citation type="submission" date="2019-09" db="EMBL/GenBank/DDBJ databases">
        <authorList>
            <person name="Li Y."/>
        </authorList>
    </citation>
    <scope>NUCLEOTIDE SEQUENCE [LARGE SCALE GENOMIC DNA]</scope>
    <source>
        <strain evidence="1 2">L3-3HA</strain>
    </source>
</reference>
<dbReference type="RefSeq" id="WP_150434118.1">
    <property type="nucleotide sequence ID" value="NZ_VYKJ01000002.1"/>
</dbReference>
<organism evidence="1 2">
    <name type="scientific">Affinibrenneria salicis</name>
    <dbReference type="NCBI Taxonomy" id="2590031"/>
    <lineage>
        <taxon>Bacteria</taxon>
        <taxon>Pseudomonadati</taxon>
        <taxon>Pseudomonadota</taxon>
        <taxon>Gammaproteobacteria</taxon>
        <taxon>Enterobacterales</taxon>
        <taxon>Pectobacteriaceae</taxon>
        <taxon>Affinibrenneria</taxon>
    </lineage>
</organism>
<accession>A0A5J5G4M3</accession>
<dbReference type="InterPro" id="IPR027417">
    <property type="entry name" value="P-loop_NTPase"/>
</dbReference>